<sequence length="394" mass="42976">MKDALLRVPRWALVLVACLSAGALFVITAVSKSLSGTALVLLLVAGIVFAATAIVIPQIQQWQTSQAARLKVSLSLLVPDVGITRFIDSDEVIESLVRKEKLKLLDAARKVIDGESFKRARPTKVRKLSDYDTKSGGPTVAEIQRIQDKRAAGEDLTVDEVGKLAEVDEVLSSFREALSSMAWPAKVVAENRTISDFAAEVEEYGSKFDEYVNEHLVWAFVSSSEGSVHFTLSNETDKVFENVAVTLKIRGVDTVAVESEFRQPTATPPQSPRSYGPRRESNLPVLRDPGDYSWLVGAGERRQITIPASGVLIENGETCEVEFTNVTLRPRGAVDLETLVFFVNDPVLSEIDIQWTATATNVDGQVTGGLQVELSGRSLPVRGYLDVLMGDEKG</sequence>
<keyword evidence="2" id="KW-0472">Membrane</keyword>
<keyword evidence="2" id="KW-1133">Transmembrane helix</keyword>
<evidence type="ECO:0000313" key="4">
    <source>
        <dbReference type="Proteomes" id="UP000656548"/>
    </source>
</evidence>
<reference evidence="3 4" key="1">
    <citation type="submission" date="2020-10" db="EMBL/GenBank/DDBJ databases">
        <title>Sequencing the genomes of 1000 actinobacteria strains.</title>
        <authorList>
            <person name="Klenk H.-P."/>
        </authorList>
    </citation>
    <scope>NUCLEOTIDE SEQUENCE [LARGE SCALE GENOMIC DNA]</scope>
    <source>
        <strain evidence="3 4">DSM 46661</strain>
    </source>
</reference>
<evidence type="ECO:0000256" key="1">
    <source>
        <dbReference type="SAM" id="MobiDB-lite"/>
    </source>
</evidence>
<proteinExistence type="predicted"/>
<gene>
    <name evidence="3" type="ORF">H4W30_008353</name>
</gene>
<organism evidence="3 4">
    <name type="scientific">Amycolatopsis roodepoortensis</name>
    <dbReference type="NCBI Taxonomy" id="700274"/>
    <lineage>
        <taxon>Bacteria</taxon>
        <taxon>Bacillati</taxon>
        <taxon>Actinomycetota</taxon>
        <taxon>Actinomycetes</taxon>
        <taxon>Pseudonocardiales</taxon>
        <taxon>Pseudonocardiaceae</taxon>
        <taxon>Amycolatopsis</taxon>
    </lineage>
</organism>
<feature type="region of interest" description="Disordered" evidence="1">
    <location>
        <begin position="260"/>
        <end position="283"/>
    </location>
</feature>
<feature type="transmembrane region" description="Helical" evidence="2">
    <location>
        <begin position="12"/>
        <end position="30"/>
    </location>
</feature>
<accession>A0ABR9LKY4</accession>
<keyword evidence="4" id="KW-1185">Reference proteome</keyword>
<keyword evidence="2" id="KW-0812">Transmembrane</keyword>
<comment type="caution">
    <text evidence="3">The sequence shown here is derived from an EMBL/GenBank/DDBJ whole genome shotgun (WGS) entry which is preliminary data.</text>
</comment>
<dbReference type="EMBL" id="JADBEJ010000008">
    <property type="protein sequence ID" value="MBE1581272.1"/>
    <property type="molecule type" value="Genomic_DNA"/>
</dbReference>
<dbReference type="RefSeq" id="WP_192747650.1">
    <property type="nucleotide sequence ID" value="NZ_JADBEJ010000008.1"/>
</dbReference>
<protein>
    <submittedName>
        <fullName evidence="3">Uncharacterized protein</fullName>
    </submittedName>
</protein>
<name>A0ABR9LKY4_9PSEU</name>
<dbReference type="Proteomes" id="UP000656548">
    <property type="component" value="Unassembled WGS sequence"/>
</dbReference>
<evidence type="ECO:0000256" key="2">
    <source>
        <dbReference type="SAM" id="Phobius"/>
    </source>
</evidence>
<feature type="transmembrane region" description="Helical" evidence="2">
    <location>
        <begin position="36"/>
        <end position="56"/>
    </location>
</feature>
<evidence type="ECO:0000313" key="3">
    <source>
        <dbReference type="EMBL" id="MBE1581272.1"/>
    </source>
</evidence>